<feature type="repeat" description="TPR" evidence="1">
    <location>
        <begin position="148"/>
        <end position="181"/>
    </location>
</feature>
<dbReference type="AlphaFoldDB" id="A0A815SBN6"/>
<proteinExistence type="predicted"/>
<gene>
    <name evidence="2" type="ORF">XAT740_LOCUS38971</name>
</gene>
<dbReference type="Proteomes" id="UP000663828">
    <property type="component" value="Unassembled WGS sequence"/>
</dbReference>
<evidence type="ECO:0000313" key="3">
    <source>
        <dbReference type="Proteomes" id="UP000663828"/>
    </source>
</evidence>
<name>A0A815SBN6_ADIRI</name>
<keyword evidence="3" id="KW-1185">Reference proteome</keyword>
<reference evidence="2" key="1">
    <citation type="submission" date="2021-02" db="EMBL/GenBank/DDBJ databases">
        <authorList>
            <person name="Nowell W R."/>
        </authorList>
    </citation>
    <scope>NUCLEOTIDE SEQUENCE</scope>
</reference>
<dbReference type="PROSITE" id="PS50005">
    <property type="entry name" value="TPR"/>
    <property type="match status" value="1"/>
</dbReference>
<evidence type="ECO:0000313" key="2">
    <source>
        <dbReference type="EMBL" id="CAF1488946.1"/>
    </source>
</evidence>
<evidence type="ECO:0000256" key="1">
    <source>
        <dbReference type="PROSITE-ProRule" id="PRU00339"/>
    </source>
</evidence>
<protein>
    <submittedName>
        <fullName evidence="2">Uncharacterized protein</fullName>
    </submittedName>
</protein>
<organism evidence="2 3">
    <name type="scientific">Adineta ricciae</name>
    <name type="common">Rotifer</name>
    <dbReference type="NCBI Taxonomy" id="249248"/>
    <lineage>
        <taxon>Eukaryota</taxon>
        <taxon>Metazoa</taxon>
        <taxon>Spiralia</taxon>
        <taxon>Gnathifera</taxon>
        <taxon>Rotifera</taxon>
        <taxon>Eurotatoria</taxon>
        <taxon>Bdelloidea</taxon>
        <taxon>Adinetida</taxon>
        <taxon>Adinetidae</taxon>
        <taxon>Adineta</taxon>
    </lineage>
</organism>
<dbReference type="EMBL" id="CAJNOR010004269">
    <property type="protein sequence ID" value="CAF1488946.1"/>
    <property type="molecule type" value="Genomic_DNA"/>
</dbReference>
<dbReference type="InterPro" id="IPR019734">
    <property type="entry name" value="TPR_rpt"/>
</dbReference>
<sequence>MSIPSVVIIWCDASFETKNSYQSMQDEFNETTTGVSAQEPDRMDVDIVNEGTNYFHSNNVPLIVTRTTEEAETEIQKHSKEKIFVICSGTSGRILVPIISRNFPYVHDIFIFAHGLAAHTDWTADYKQMVKMFRFHTTLLIRLTHEITKYFIKQGKNYLQIGDGSSALKYFKQAQKLEIEANRRSKTTWNAVETYSNQPDYRRHLNLLEGSNGLIAQAENIMRHQELPVQSH</sequence>
<comment type="caution">
    <text evidence="2">The sequence shown here is derived from an EMBL/GenBank/DDBJ whole genome shotgun (WGS) entry which is preliminary data.</text>
</comment>
<keyword evidence="1" id="KW-0802">TPR repeat</keyword>
<accession>A0A815SBN6</accession>